<evidence type="ECO:0000256" key="6">
    <source>
        <dbReference type="ARBA" id="ARBA00022741"/>
    </source>
</evidence>
<evidence type="ECO:0000313" key="12">
    <source>
        <dbReference type="EMBL" id="SES74458.1"/>
    </source>
</evidence>
<evidence type="ECO:0000256" key="4">
    <source>
        <dbReference type="ARBA" id="ARBA00022679"/>
    </source>
</evidence>
<keyword evidence="13" id="KW-1185">Reference proteome</keyword>
<accession>A0A1H9YZC4</accession>
<dbReference type="CDD" id="cd02165">
    <property type="entry name" value="NMNAT"/>
    <property type="match status" value="1"/>
</dbReference>
<evidence type="ECO:0000259" key="11">
    <source>
        <dbReference type="Pfam" id="PF01467"/>
    </source>
</evidence>
<keyword evidence="4 10" id="KW-0808">Transferase</keyword>
<dbReference type="GO" id="GO:0009435">
    <property type="term" value="P:NAD+ biosynthetic process"/>
    <property type="evidence" value="ECO:0007669"/>
    <property type="project" value="UniProtKB-UniRule"/>
</dbReference>
<dbReference type="Proteomes" id="UP000199568">
    <property type="component" value="Unassembled WGS sequence"/>
</dbReference>
<protein>
    <recommendedName>
        <fullName evidence="10">Probable nicotinate-nucleotide adenylyltransferase</fullName>
        <ecNumber evidence="10">2.7.7.18</ecNumber>
    </recommendedName>
    <alternativeName>
        <fullName evidence="10">Deamido-NAD(+) diphosphorylase</fullName>
    </alternativeName>
    <alternativeName>
        <fullName evidence="10">Deamido-NAD(+) pyrophosphorylase</fullName>
    </alternativeName>
    <alternativeName>
        <fullName evidence="10">Nicotinate mononucleotide adenylyltransferase</fullName>
        <shortName evidence="10">NaMN adenylyltransferase</shortName>
    </alternativeName>
</protein>
<keyword evidence="5 10" id="KW-0548">Nucleotidyltransferase</keyword>
<reference evidence="12 13" key="1">
    <citation type="submission" date="2016-10" db="EMBL/GenBank/DDBJ databases">
        <authorList>
            <person name="de Groot N.N."/>
        </authorList>
    </citation>
    <scope>NUCLEOTIDE SEQUENCE [LARGE SCALE GENOMIC DNA]</scope>
    <source>
        <strain evidence="12 13">DSM 18979</strain>
    </source>
</reference>
<dbReference type="RefSeq" id="WP_244272605.1">
    <property type="nucleotide sequence ID" value="NZ_FOHU01000001.1"/>
</dbReference>
<dbReference type="PANTHER" id="PTHR39321">
    <property type="entry name" value="NICOTINATE-NUCLEOTIDE ADENYLYLTRANSFERASE-RELATED"/>
    <property type="match status" value="1"/>
</dbReference>
<dbReference type="STRING" id="426128.SAMN05660297_00478"/>
<evidence type="ECO:0000256" key="8">
    <source>
        <dbReference type="ARBA" id="ARBA00023027"/>
    </source>
</evidence>
<keyword evidence="8 10" id="KW-0520">NAD</keyword>
<dbReference type="InterPro" id="IPR005248">
    <property type="entry name" value="NadD/NMNAT"/>
</dbReference>
<proteinExistence type="inferred from homology"/>
<evidence type="ECO:0000256" key="9">
    <source>
        <dbReference type="ARBA" id="ARBA00048721"/>
    </source>
</evidence>
<comment type="function">
    <text evidence="1 10">Catalyzes the reversible adenylation of nicotinate mononucleotide (NaMN) to nicotinic acid adenine dinucleotide (NaAD).</text>
</comment>
<keyword evidence="6 10" id="KW-0547">Nucleotide-binding</keyword>
<dbReference type="EMBL" id="FOHU01000001">
    <property type="protein sequence ID" value="SES74458.1"/>
    <property type="molecule type" value="Genomic_DNA"/>
</dbReference>
<keyword evidence="7 10" id="KW-0067">ATP-binding</keyword>
<dbReference type="EC" id="2.7.7.18" evidence="10"/>
<dbReference type="NCBIfam" id="TIGR00482">
    <property type="entry name" value="nicotinate (nicotinamide) nucleotide adenylyltransferase"/>
    <property type="match status" value="1"/>
</dbReference>
<evidence type="ECO:0000256" key="3">
    <source>
        <dbReference type="ARBA" id="ARBA00022642"/>
    </source>
</evidence>
<dbReference type="Gene3D" id="3.40.50.620">
    <property type="entry name" value="HUPs"/>
    <property type="match status" value="1"/>
</dbReference>
<dbReference type="PANTHER" id="PTHR39321:SF3">
    <property type="entry name" value="PHOSPHOPANTETHEINE ADENYLYLTRANSFERASE"/>
    <property type="match status" value="1"/>
</dbReference>
<dbReference type="NCBIfam" id="NF000840">
    <property type="entry name" value="PRK00071.1-3"/>
    <property type="match status" value="1"/>
</dbReference>
<dbReference type="UniPathway" id="UPA00253">
    <property type="reaction ID" value="UER00332"/>
</dbReference>
<dbReference type="GO" id="GO:0005524">
    <property type="term" value="F:ATP binding"/>
    <property type="evidence" value="ECO:0007669"/>
    <property type="project" value="UniProtKB-KW"/>
</dbReference>
<comment type="catalytic activity">
    <reaction evidence="9 10">
        <text>nicotinate beta-D-ribonucleotide + ATP + H(+) = deamido-NAD(+) + diphosphate</text>
        <dbReference type="Rhea" id="RHEA:22860"/>
        <dbReference type="ChEBI" id="CHEBI:15378"/>
        <dbReference type="ChEBI" id="CHEBI:30616"/>
        <dbReference type="ChEBI" id="CHEBI:33019"/>
        <dbReference type="ChEBI" id="CHEBI:57502"/>
        <dbReference type="ChEBI" id="CHEBI:58437"/>
        <dbReference type="EC" id="2.7.7.18"/>
    </reaction>
</comment>
<comment type="similarity">
    <text evidence="10">Belongs to the NadD family.</text>
</comment>
<dbReference type="SUPFAM" id="SSF52374">
    <property type="entry name" value="Nucleotidylyl transferase"/>
    <property type="match status" value="1"/>
</dbReference>
<dbReference type="InterPro" id="IPR004821">
    <property type="entry name" value="Cyt_trans-like"/>
</dbReference>
<dbReference type="HAMAP" id="MF_00244">
    <property type="entry name" value="NaMN_adenylyltr"/>
    <property type="match status" value="1"/>
</dbReference>
<evidence type="ECO:0000256" key="7">
    <source>
        <dbReference type="ARBA" id="ARBA00022840"/>
    </source>
</evidence>
<evidence type="ECO:0000256" key="2">
    <source>
        <dbReference type="ARBA" id="ARBA00005019"/>
    </source>
</evidence>
<dbReference type="Pfam" id="PF01467">
    <property type="entry name" value="CTP_transf_like"/>
    <property type="match status" value="1"/>
</dbReference>
<gene>
    <name evidence="10" type="primary">nadD</name>
    <name evidence="12" type="ORF">SAMN05660297_00478</name>
</gene>
<keyword evidence="3 10" id="KW-0662">Pyridine nucleotide biosynthesis</keyword>
<organism evidence="12 13">
    <name type="scientific">Natronincola peptidivorans</name>
    <dbReference type="NCBI Taxonomy" id="426128"/>
    <lineage>
        <taxon>Bacteria</taxon>
        <taxon>Bacillati</taxon>
        <taxon>Bacillota</taxon>
        <taxon>Clostridia</taxon>
        <taxon>Peptostreptococcales</taxon>
        <taxon>Natronincolaceae</taxon>
        <taxon>Natronincola</taxon>
    </lineage>
</organism>
<dbReference type="InterPro" id="IPR014729">
    <property type="entry name" value="Rossmann-like_a/b/a_fold"/>
</dbReference>
<dbReference type="GO" id="GO:0004515">
    <property type="term" value="F:nicotinate-nucleotide adenylyltransferase activity"/>
    <property type="evidence" value="ECO:0007669"/>
    <property type="project" value="UniProtKB-UniRule"/>
</dbReference>
<dbReference type="AlphaFoldDB" id="A0A1H9YZC4"/>
<dbReference type="NCBIfam" id="TIGR00125">
    <property type="entry name" value="cyt_tran_rel"/>
    <property type="match status" value="1"/>
</dbReference>
<sequence>MKNVHILELMKNYVELCITIAIPKEGNLMYNIEISNKPNKRDSGDKKYGIVGGTFDPIHIGHLFIGETALEQLNLDKIFYIPTGNPPHKDQQKVTSSYHRLSMTSLAIKNNPGFVLSEIEINRTGLSYTVDTIYNMLDKYGENVELYFIIGTDAFMEIETWKNYVALFNMIKIVVVTRIGFNNKGFQEKIQFYSREYNAEIIKMPIPILEISSSDIRERIKRGKSIKYLVSESVEAYIKSNKLYES</sequence>
<evidence type="ECO:0000313" key="13">
    <source>
        <dbReference type="Proteomes" id="UP000199568"/>
    </source>
</evidence>
<name>A0A1H9YZC4_9FIRM</name>
<comment type="pathway">
    <text evidence="2 10">Cofactor biosynthesis; NAD(+) biosynthesis; deamido-NAD(+) from nicotinate D-ribonucleotide: step 1/1.</text>
</comment>
<evidence type="ECO:0000256" key="1">
    <source>
        <dbReference type="ARBA" id="ARBA00002324"/>
    </source>
</evidence>
<evidence type="ECO:0000256" key="10">
    <source>
        <dbReference type="HAMAP-Rule" id="MF_00244"/>
    </source>
</evidence>
<evidence type="ECO:0000256" key="5">
    <source>
        <dbReference type="ARBA" id="ARBA00022695"/>
    </source>
</evidence>
<feature type="domain" description="Cytidyltransferase-like" evidence="11">
    <location>
        <begin position="50"/>
        <end position="219"/>
    </location>
</feature>